<proteinExistence type="predicted"/>
<reference evidence="1 2" key="1">
    <citation type="submission" date="2023-01" db="EMBL/GenBank/DDBJ databases">
        <title>Analysis of 21 Apiospora genomes using comparative genomics revels a genus with tremendous synthesis potential of carbohydrate active enzymes and secondary metabolites.</title>
        <authorList>
            <person name="Sorensen T."/>
        </authorList>
    </citation>
    <scope>NUCLEOTIDE SEQUENCE [LARGE SCALE GENOMIC DNA]</scope>
    <source>
        <strain evidence="1 2">CBS 114990</strain>
    </source>
</reference>
<protein>
    <submittedName>
        <fullName evidence="1">Uncharacterized protein</fullName>
    </submittedName>
</protein>
<organism evidence="1 2">
    <name type="scientific">Apiospora hydei</name>
    <dbReference type="NCBI Taxonomy" id="1337664"/>
    <lineage>
        <taxon>Eukaryota</taxon>
        <taxon>Fungi</taxon>
        <taxon>Dikarya</taxon>
        <taxon>Ascomycota</taxon>
        <taxon>Pezizomycotina</taxon>
        <taxon>Sordariomycetes</taxon>
        <taxon>Xylariomycetidae</taxon>
        <taxon>Amphisphaeriales</taxon>
        <taxon>Apiosporaceae</taxon>
        <taxon>Apiospora</taxon>
    </lineage>
</organism>
<dbReference type="GeneID" id="92039211"/>
<name>A0ABR1X7X8_9PEZI</name>
<evidence type="ECO:0000313" key="2">
    <source>
        <dbReference type="Proteomes" id="UP001433268"/>
    </source>
</evidence>
<accession>A0ABR1X7X8</accession>
<keyword evidence="2" id="KW-1185">Reference proteome</keyword>
<sequence length="184" mass="20747">MADVDDKLFGRYYLAPFDAEFRCEELADVVLKAIEYIVEEGGGGRRREERWEQSRWCRMLRVASGGDGRGAGERRCPFVIAYSFAANNSSSNCNSSGLFAITSPEELQVLTGLSAVPEAMEVQETDGGRREFRICHVGLQEEKRIRDWAEEYEWICVLFKGIRRTAVLVTALKEEADTDTSSSE</sequence>
<evidence type="ECO:0000313" key="1">
    <source>
        <dbReference type="EMBL" id="KAK8091475.1"/>
    </source>
</evidence>
<dbReference type="EMBL" id="JAQQWN010000003">
    <property type="protein sequence ID" value="KAK8091475.1"/>
    <property type="molecule type" value="Genomic_DNA"/>
</dbReference>
<dbReference type="RefSeq" id="XP_066673447.1">
    <property type="nucleotide sequence ID" value="XM_066806151.1"/>
</dbReference>
<comment type="caution">
    <text evidence="1">The sequence shown here is derived from an EMBL/GenBank/DDBJ whole genome shotgun (WGS) entry which is preliminary data.</text>
</comment>
<gene>
    <name evidence="1" type="ORF">PG997_001836</name>
</gene>
<dbReference type="Proteomes" id="UP001433268">
    <property type="component" value="Unassembled WGS sequence"/>
</dbReference>